<reference evidence="1" key="2">
    <citation type="submission" date="2020-09" db="EMBL/GenBank/DDBJ databases">
        <authorList>
            <person name="Sun Q."/>
            <person name="Ohkuma M."/>
        </authorList>
    </citation>
    <scope>NUCLEOTIDE SEQUENCE</scope>
    <source>
        <strain evidence="1">JCM 3086</strain>
    </source>
</reference>
<reference evidence="1" key="1">
    <citation type="journal article" date="2014" name="Int. J. Syst. Evol. Microbiol.">
        <title>Complete genome sequence of Corynebacterium casei LMG S-19264T (=DSM 44701T), isolated from a smear-ripened cheese.</title>
        <authorList>
            <consortium name="US DOE Joint Genome Institute (JGI-PGF)"/>
            <person name="Walter F."/>
            <person name="Albersmeier A."/>
            <person name="Kalinowski J."/>
            <person name="Ruckert C."/>
        </authorList>
    </citation>
    <scope>NUCLEOTIDE SEQUENCE</scope>
    <source>
        <strain evidence="1">JCM 3086</strain>
    </source>
</reference>
<proteinExistence type="predicted"/>
<gene>
    <name evidence="1" type="ORF">GCM10010121_097670</name>
</gene>
<protein>
    <submittedName>
        <fullName evidence="1">Uncharacterized protein</fullName>
    </submittedName>
</protein>
<sequence>MSTLLADLTRRPDCADVLHALILLADHLDRHGSPIDYARRRALFGTRTCFVALADWLHLERRLRANHTPDIAHAQRWIFHTLTGSPPHLAHPAIAPVTAAQRQQYKRFRWRSVIFCRKPLSAVRPESGCCSISVSTACCSASPFF</sequence>
<dbReference type="RefSeq" id="WP_373297185.1">
    <property type="nucleotide sequence ID" value="NZ_BMQA01000132.1"/>
</dbReference>
<evidence type="ECO:0000313" key="1">
    <source>
        <dbReference type="EMBL" id="GGJ71512.1"/>
    </source>
</evidence>
<keyword evidence="2" id="KW-1185">Reference proteome</keyword>
<dbReference type="Proteomes" id="UP000657574">
    <property type="component" value="Unassembled WGS sequence"/>
</dbReference>
<accession>A0A917PDD6</accession>
<name>A0A917PDD6_9ACTN</name>
<dbReference type="AlphaFoldDB" id="A0A917PDD6"/>
<organism evidence="1 2">
    <name type="scientific">Streptomyces brasiliensis</name>
    <dbReference type="NCBI Taxonomy" id="1954"/>
    <lineage>
        <taxon>Bacteria</taxon>
        <taxon>Bacillati</taxon>
        <taxon>Actinomycetota</taxon>
        <taxon>Actinomycetes</taxon>
        <taxon>Kitasatosporales</taxon>
        <taxon>Streptomycetaceae</taxon>
        <taxon>Streptomyces</taxon>
    </lineage>
</organism>
<dbReference type="EMBL" id="BMQA01000132">
    <property type="protein sequence ID" value="GGJ71512.1"/>
    <property type="molecule type" value="Genomic_DNA"/>
</dbReference>
<comment type="caution">
    <text evidence="1">The sequence shown here is derived from an EMBL/GenBank/DDBJ whole genome shotgun (WGS) entry which is preliminary data.</text>
</comment>
<evidence type="ECO:0000313" key="2">
    <source>
        <dbReference type="Proteomes" id="UP000657574"/>
    </source>
</evidence>